<dbReference type="InterPro" id="IPR020119">
    <property type="entry name" value="PsdUridine_synth_TruD_CS"/>
</dbReference>
<evidence type="ECO:0000313" key="6">
    <source>
        <dbReference type="Proteomes" id="UP000178059"/>
    </source>
</evidence>
<reference evidence="5 6" key="1">
    <citation type="journal article" date="2016" name="Nat. Commun.">
        <title>Thousands of microbial genomes shed light on interconnected biogeochemical processes in an aquifer system.</title>
        <authorList>
            <person name="Anantharaman K."/>
            <person name="Brown C.T."/>
            <person name="Hug L.A."/>
            <person name="Sharon I."/>
            <person name="Castelle C.J."/>
            <person name="Probst A.J."/>
            <person name="Thomas B.C."/>
            <person name="Singh A."/>
            <person name="Wilkins M.J."/>
            <person name="Karaoz U."/>
            <person name="Brodie E.L."/>
            <person name="Williams K.H."/>
            <person name="Hubbard S.S."/>
            <person name="Banfield J.F."/>
        </authorList>
    </citation>
    <scope>NUCLEOTIDE SEQUENCE [LARGE SCALE GENOMIC DNA]</scope>
</reference>
<name>A0A1F6VJ66_9BACT</name>
<dbReference type="PANTHER" id="PTHR13326:SF21">
    <property type="entry name" value="PSEUDOURIDYLATE SYNTHASE PUS7L"/>
    <property type="match status" value="1"/>
</dbReference>
<dbReference type="InterPro" id="IPR020103">
    <property type="entry name" value="PsdUridine_synth_cat_dom_sf"/>
</dbReference>
<evidence type="ECO:0000259" key="4">
    <source>
        <dbReference type="PROSITE" id="PS50984"/>
    </source>
</evidence>
<dbReference type="GO" id="GO:0008033">
    <property type="term" value="P:tRNA processing"/>
    <property type="evidence" value="ECO:0007669"/>
    <property type="project" value="UniProtKB-KW"/>
</dbReference>
<dbReference type="Proteomes" id="UP000178059">
    <property type="component" value="Unassembled WGS sequence"/>
</dbReference>
<dbReference type="Gene3D" id="3.30.2350.20">
    <property type="entry name" value="TruD, catalytic domain"/>
    <property type="match status" value="1"/>
</dbReference>
<proteinExistence type="inferred from homology"/>
<accession>A0A1F6VJ66</accession>
<keyword evidence="2" id="KW-0819">tRNA processing</keyword>
<dbReference type="InterPro" id="IPR042214">
    <property type="entry name" value="TruD_catalytic"/>
</dbReference>
<dbReference type="PROSITE" id="PS50984">
    <property type="entry name" value="TRUD"/>
    <property type="match status" value="1"/>
</dbReference>
<dbReference type="GO" id="GO:0140098">
    <property type="term" value="F:catalytic activity, acting on RNA"/>
    <property type="evidence" value="ECO:0007669"/>
    <property type="project" value="UniProtKB-ARBA"/>
</dbReference>
<dbReference type="STRING" id="1801743.A2824_03205"/>
<dbReference type="InterPro" id="IPR001656">
    <property type="entry name" value="PsdUridine_synth_TruD"/>
</dbReference>
<dbReference type="Gene3D" id="1.10.1510.30">
    <property type="match status" value="1"/>
</dbReference>
<dbReference type="GO" id="GO:0001522">
    <property type="term" value="P:pseudouridine synthesis"/>
    <property type="evidence" value="ECO:0007669"/>
    <property type="project" value="InterPro"/>
</dbReference>
<keyword evidence="3" id="KW-0413">Isomerase</keyword>
<evidence type="ECO:0000313" key="5">
    <source>
        <dbReference type="EMBL" id="OGI69697.1"/>
    </source>
</evidence>
<sequence length="469" mass="53793">MKPDIENNNYLWEKEQEIISKLKEKYPEEFIAPKKHDRDLLPHIGIGIESNDLPEGYIKLHPFDFIVEEITKEGEIITADEIEKRENVEDVTGETIFTDMVKIGLSTLDAVKRIAEYLNIDISRVAYAGIKDAGALTAQRISFRKVEKKDVEDINIPKILLKNLRQGKGVVTVGALAGNRFTLFVRTKGRIEENSFVKNLEKIKKEGVFNFYGPQRFGSPRFLSHHFGKLLFQGKPEELVKTILTKDSPFEWPYLAKLREKAKGYYGSWTEMKKILDELPYSFRIERTILESLEKDSANYQKALSTMPDQIDFWAKSYASYLINLILSAIVKDKIEPPKTIPLIISQEKSVLDFYANFLKKEGVENFIQNLRIFPFIKIAKYTELPTKIYPEIHGYKILNEGVAIYFSLPKAAYATTILMFLFNTTSGVPMPEWVKKDYVDTKEASNLGSLANIKNIFAPHLRGDLGLE</sequence>
<dbReference type="InterPro" id="IPR011760">
    <property type="entry name" value="PsdUridine_synth_TruD_insert"/>
</dbReference>
<dbReference type="PROSITE" id="PS01268">
    <property type="entry name" value="UPF0024"/>
    <property type="match status" value="1"/>
</dbReference>
<dbReference type="SUPFAM" id="SSF55120">
    <property type="entry name" value="Pseudouridine synthase"/>
    <property type="match status" value="1"/>
</dbReference>
<dbReference type="AlphaFoldDB" id="A0A1F6VJ66"/>
<dbReference type="GO" id="GO:0009982">
    <property type="term" value="F:pseudouridine synthase activity"/>
    <property type="evidence" value="ECO:0007669"/>
    <property type="project" value="InterPro"/>
</dbReference>
<dbReference type="PANTHER" id="PTHR13326">
    <property type="entry name" value="TRNA PSEUDOURIDINE SYNTHASE D"/>
    <property type="match status" value="1"/>
</dbReference>
<comment type="caution">
    <text evidence="5">The sequence shown here is derived from an EMBL/GenBank/DDBJ whole genome shotgun (WGS) entry which is preliminary data.</text>
</comment>
<gene>
    <name evidence="5" type="ORF">A2824_03205</name>
</gene>
<comment type="similarity">
    <text evidence="1">Belongs to the pseudouridine synthase TruD family.</text>
</comment>
<dbReference type="Pfam" id="PF01142">
    <property type="entry name" value="TruD"/>
    <property type="match status" value="1"/>
</dbReference>
<organism evidence="5 6">
    <name type="scientific">Candidatus Nomurabacteria bacterium RIFCSPHIGHO2_01_FULL_42_16</name>
    <dbReference type="NCBI Taxonomy" id="1801743"/>
    <lineage>
        <taxon>Bacteria</taxon>
        <taxon>Candidatus Nomuraibacteriota</taxon>
    </lineage>
</organism>
<evidence type="ECO:0000256" key="3">
    <source>
        <dbReference type="ARBA" id="ARBA00023235"/>
    </source>
</evidence>
<dbReference type="Gene3D" id="3.30.70.3160">
    <property type="match status" value="1"/>
</dbReference>
<evidence type="ECO:0000256" key="1">
    <source>
        <dbReference type="ARBA" id="ARBA00007953"/>
    </source>
</evidence>
<dbReference type="GO" id="GO:0003723">
    <property type="term" value="F:RNA binding"/>
    <property type="evidence" value="ECO:0007669"/>
    <property type="project" value="InterPro"/>
</dbReference>
<evidence type="ECO:0000256" key="2">
    <source>
        <dbReference type="ARBA" id="ARBA00022694"/>
    </source>
</evidence>
<dbReference type="EMBL" id="MFTT01000021">
    <property type="protein sequence ID" value="OGI69697.1"/>
    <property type="molecule type" value="Genomic_DNA"/>
</dbReference>
<feature type="domain" description="TRUD" evidence="4">
    <location>
        <begin position="207"/>
        <end position="469"/>
    </location>
</feature>
<protein>
    <recommendedName>
        <fullName evidence="4">TRUD domain-containing protein</fullName>
    </recommendedName>
</protein>